<dbReference type="KEGG" id="beo:BEH_07260"/>
<sequence length="479" mass="55064">MDKRKLWNLQLNNIVETDDPTQLKCTFSIFDFEKSHNNTVIEEELALEIAETIMGKPIVTKYHEVEDFNTSTDALGGHEASLGTNKHGELDVQFDTTPIGTFMSNGYITTILDENGAEKKVLAADAILWKTRFSDACDLIVEWFNRGVNINTSCELLYKNYTFVEGVEYLQSPVYFEGHCVLNSEQRGDHAIVNPAYDSAKLLSLNEVNEFRQLVAQAINQDTTKEGEDMFKKVFELSHSDVRTLLYGQLDPTLGEGVYSWITDVYEGYFIVELDSSEGYHYYKYEYSKNDEAVSINFDSKTEVFLKRDWVEVTQFEQIQNELKELKETHEEAQTQLNEATKSVKDLEIAKSELEVQFNDASEKLIKLNSEIDTLSPFKEKYEQEQFEKKLSEKKEYYSAKFEAVNAEEEFAKEEIQSLIAEAAKDNNEAVLQLNTKLVDLVQVPVKEEKVENQVIRELSSKRENLIADEDDFDSLYSI</sequence>
<dbReference type="OrthoDB" id="2329786at2"/>
<proteinExistence type="predicted"/>
<feature type="coiled-coil region" evidence="1">
    <location>
        <begin position="402"/>
        <end position="429"/>
    </location>
</feature>
<dbReference type="Proteomes" id="UP000036202">
    <property type="component" value="Chromosome"/>
</dbReference>
<dbReference type="RefSeq" id="WP_046216877.1">
    <property type="nucleotide sequence ID" value="NZ_CP011974.1"/>
</dbReference>
<name>A0A0H4KCT1_9BACI</name>
<evidence type="ECO:0000313" key="2">
    <source>
        <dbReference type="EMBL" id="AKO91917.1"/>
    </source>
</evidence>
<feature type="coiled-coil region" evidence="1">
    <location>
        <begin position="316"/>
        <end position="371"/>
    </location>
</feature>
<evidence type="ECO:0000313" key="3">
    <source>
        <dbReference type="Proteomes" id="UP000036202"/>
    </source>
</evidence>
<reference evidence="2 3" key="1">
    <citation type="journal article" date="2015" name="PLoS ONE">
        <title>Genome Sequence of Bacillus endophyticus and Analysis of Its Companion Mechanism in the Ketogulonigenium vulgare-Bacillus Strain Consortium.</title>
        <authorList>
            <person name="Jia N."/>
            <person name="Du J."/>
            <person name="Ding M.Z."/>
            <person name="Gao F."/>
            <person name="Yuan Y.J."/>
        </authorList>
    </citation>
    <scope>NUCLEOTIDE SEQUENCE [LARGE SCALE GENOMIC DNA]</scope>
    <source>
        <strain evidence="2 3">Hbe603</strain>
    </source>
</reference>
<dbReference type="EMBL" id="CP011974">
    <property type="protein sequence ID" value="AKO91917.1"/>
    <property type="molecule type" value="Genomic_DNA"/>
</dbReference>
<gene>
    <name evidence="2" type="ORF">BEH_07260</name>
</gene>
<keyword evidence="1" id="KW-0175">Coiled coil</keyword>
<evidence type="ECO:0000256" key="1">
    <source>
        <dbReference type="SAM" id="Coils"/>
    </source>
</evidence>
<accession>A0A0H4KCT1</accession>
<dbReference type="AlphaFoldDB" id="A0A0H4KCT1"/>
<organism evidence="2 3">
    <name type="scientific">Priestia filamentosa</name>
    <dbReference type="NCBI Taxonomy" id="1402861"/>
    <lineage>
        <taxon>Bacteria</taxon>
        <taxon>Bacillati</taxon>
        <taxon>Bacillota</taxon>
        <taxon>Bacilli</taxon>
        <taxon>Bacillales</taxon>
        <taxon>Bacillaceae</taxon>
        <taxon>Priestia</taxon>
    </lineage>
</organism>
<reference evidence="3" key="2">
    <citation type="submission" date="2015-06" db="EMBL/GenBank/DDBJ databases">
        <title>Genome Sequence of Bacillus endophyticus and Analysis of its Companion Mechanism in the Ketogulonigenium vulgare-Bacillus strain Consortium.</title>
        <authorList>
            <person name="Jia N."/>
            <person name="Du J."/>
            <person name="Ding M.-Z."/>
            <person name="Gao F."/>
            <person name="Yuan Y.-J."/>
        </authorList>
    </citation>
    <scope>NUCLEOTIDE SEQUENCE [LARGE SCALE GENOMIC DNA]</scope>
    <source>
        <strain evidence="3">Hbe603</strain>
    </source>
</reference>
<keyword evidence="3" id="KW-1185">Reference proteome</keyword>
<dbReference type="PATRIC" id="fig|135735.6.peg.1467"/>
<protein>
    <submittedName>
        <fullName evidence="2">Uncharacterized protein</fullName>
    </submittedName>
</protein>